<evidence type="ECO:0000313" key="1">
    <source>
        <dbReference type="EMBL" id="QOL19832.1"/>
    </source>
</evidence>
<reference evidence="1 2" key="1">
    <citation type="submission" date="2020-06" db="EMBL/GenBank/DDBJ databases">
        <title>The endosymbiont of the kinetoplastid Bodo saltans is a Paracaedibacter-like alpha-proteobacterium possessing a putative toxin-antitoxin system.</title>
        <authorList>
            <person name="Midha S."/>
            <person name="Rigden D.J."/>
            <person name="Siozios S."/>
            <person name="Hurst G.D.D."/>
            <person name="Jackson A.P."/>
        </authorList>
    </citation>
    <scope>NUCLEOTIDE SEQUENCE [LARGE SCALE GENOMIC DNA]</scope>
    <source>
        <strain evidence="1">Lake Konstanz</strain>
    </source>
</reference>
<protein>
    <submittedName>
        <fullName evidence="1">Putative secreted protein</fullName>
    </submittedName>
</protein>
<dbReference type="KEGG" id="pbal:CPBP_00603"/>
<dbReference type="RefSeq" id="WP_350332574.1">
    <property type="nucleotide sequence ID" value="NZ_CP054719.1"/>
</dbReference>
<keyword evidence="2" id="KW-1185">Reference proteome</keyword>
<accession>A0A7L9RTE4</accession>
<sequence length="129" mass="14794">MNKDLLSLSMRYIDFMGNVGAFSNLEDYESYSSNIFSQDVKKIENGKCILEGRTALIEQLRNARAFAFPWSIKVLDVLCDKEKNCSALRFSWDSEKVGLHITTAILQFDSNGKILEIKEVYNRFADITH</sequence>
<dbReference type="AlphaFoldDB" id="A0A7L9RTE4"/>
<name>A0A7L9RTE4_9PROT</name>
<gene>
    <name evidence="1" type="ORF">CPBP_00603</name>
</gene>
<dbReference type="EMBL" id="CP054719">
    <property type="protein sequence ID" value="QOL19832.1"/>
    <property type="molecule type" value="Genomic_DNA"/>
</dbReference>
<dbReference type="Proteomes" id="UP000594001">
    <property type="component" value="Chromosome"/>
</dbReference>
<evidence type="ECO:0000313" key="2">
    <source>
        <dbReference type="Proteomes" id="UP000594001"/>
    </source>
</evidence>
<proteinExistence type="predicted"/>
<organism evidence="1 2">
    <name type="scientific">Candidatus Bodocaedibacter vickermanii</name>
    <dbReference type="NCBI Taxonomy" id="2741701"/>
    <lineage>
        <taxon>Bacteria</taxon>
        <taxon>Pseudomonadati</taxon>
        <taxon>Pseudomonadota</taxon>
        <taxon>Alphaproteobacteria</taxon>
        <taxon>Holosporales</taxon>
        <taxon>Candidatus Paracaedibacteraceae</taxon>
        <taxon>Candidatus Bodocaedibacter</taxon>
    </lineage>
</organism>